<proteinExistence type="predicted"/>
<feature type="compositionally biased region" description="Polar residues" evidence="1">
    <location>
        <begin position="1"/>
        <end position="17"/>
    </location>
</feature>
<dbReference type="EMBL" id="JACSRA010000011">
    <property type="protein sequence ID" value="MBD7911500.1"/>
    <property type="molecule type" value="Genomic_DNA"/>
</dbReference>
<gene>
    <name evidence="2" type="ORF">H9661_09045</name>
</gene>
<evidence type="ECO:0000313" key="3">
    <source>
        <dbReference type="Proteomes" id="UP000627781"/>
    </source>
</evidence>
<dbReference type="RefSeq" id="WP_191768376.1">
    <property type="nucleotide sequence ID" value="NZ_JACSRA010000011.1"/>
</dbReference>
<name>A0ABR8PTR1_9CLOT</name>
<reference evidence="2 3" key="1">
    <citation type="submission" date="2020-08" db="EMBL/GenBank/DDBJ databases">
        <title>A Genomic Blueprint of the Chicken Gut Microbiome.</title>
        <authorList>
            <person name="Gilroy R."/>
            <person name="Ravi A."/>
            <person name="Getino M."/>
            <person name="Pursley I."/>
            <person name="Horton D.L."/>
            <person name="Alikhan N.-F."/>
            <person name="Baker D."/>
            <person name="Gharbi K."/>
            <person name="Hall N."/>
            <person name="Watson M."/>
            <person name="Adriaenssens E.M."/>
            <person name="Foster-Nyarko E."/>
            <person name="Jarju S."/>
            <person name="Secka A."/>
            <person name="Antonio M."/>
            <person name="Oren A."/>
            <person name="Chaudhuri R."/>
            <person name="La Ragione R.M."/>
            <person name="Hildebrand F."/>
            <person name="Pallen M.J."/>
        </authorList>
    </citation>
    <scope>NUCLEOTIDE SEQUENCE [LARGE SCALE GENOMIC DNA]</scope>
    <source>
        <strain evidence="2 3">Sa3CVN1</strain>
    </source>
</reference>
<feature type="region of interest" description="Disordered" evidence="1">
    <location>
        <begin position="213"/>
        <end position="261"/>
    </location>
</feature>
<organism evidence="2 3">
    <name type="scientific">Clostridium cibarium</name>
    <dbReference type="NCBI Taxonomy" id="2762247"/>
    <lineage>
        <taxon>Bacteria</taxon>
        <taxon>Bacillati</taxon>
        <taxon>Bacillota</taxon>
        <taxon>Clostridia</taxon>
        <taxon>Eubacteriales</taxon>
        <taxon>Clostridiaceae</taxon>
        <taxon>Clostridium</taxon>
    </lineage>
</organism>
<keyword evidence="3" id="KW-1185">Reference proteome</keyword>
<sequence>MKIDSSNVRLSFTGNDGNTKSKSKTDDKNKSSLKVDSEAIKQKRNENRLKFISDLEKMKEEYKKKKEEIEHANLTAEQKKARLKDINGKIKDVQTQIDQIKAQMKQEKIDEQKEKLEKKKAEEEKNSPNNKKGDVTKDGVVISRSLYDLINLSASERQIHSLRQIKAQEKIESNYLGNNPSEKSFTHKRAEQITASAARIDANINSKISEMAKVAKKHVDDDSEVSSSKEGSDENKAVTGKYAEKANEKELQKMNGNESAE</sequence>
<dbReference type="Proteomes" id="UP000627781">
    <property type="component" value="Unassembled WGS sequence"/>
</dbReference>
<feature type="compositionally biased region" description="Basic and acidic residues" evidence="1">
    <location>
        <begin position="23"/>
        <end position="41"/>
    </location>
</feature>
<evidence type="ECO:0008006" key="4">
    <source>
        <dbReference type="Google" id="ProtNLM"/>
    </source>
</evidence>
<feature type="region of interest" description="Disordered" evidence="1">
    <location>
        <begin position="103"/>
        <end position="137"/>
    </location>
</feature>
<protein>
    <recommendedName>
        <fullName evidence="4">DUF4355 domain-containing protein</fullName>
    </recommendedName>
</protein>
<feature type="region of interest" description="Disordered" evidence="1">
    <location>
        <begin position="1"/>
        <end position="41"/>
    </location>
</feature>
<accession>A0ABR8PTR1</accession>
<feature type="compositionally biased region" description="Basic and acidic residues" evidence="1">
    <location>
        <begin position="230"/>
        <end position="252"/>
    </location>
</feature>
<feature type="compositionally biased region" description="Basic and acidic residues" evidence="1">
    <location>
        <begin position="104"/>
        <end position="137"/>
    </location>
</feature>
<comment type="caution">
    <text evidence="2">The sequence shown here is derived from an EMBL/GenBank/DDBJ whole genome shotgun (WGS) entry which is preliminary data.</text>
</comment>
<evidence type="ECO:0000313" key="2">
    <source>
        <dbReference type="EMBL" id="MBD7911500.1"/>
    </source>
</evidence>
<evidence type="ECO:0000256" key="1">
    <source>
        <dbReference type="SAM" id="MobiDB-lite"/>
    </source>
</evidence>